<dbReference type="Gene3D" id="1.10.238.10">
    <property type="entry name" value="EF-hand"/>
    <property type="match status" value="1"/>
</dbReference>
<accession>A0A8C6SD32</accession>
<reference evidence="4" key="1">
    <citation type="submission" date="2025-08" db="UniProtKB">
        <authorList>
            <consortium name="Ensembl"/>
        </authorList>
    </citation>
    <scope>IDENTIFICATION</scope>
</reference>
<proteinExistence type="predicted"/>
<organism evidence="4 5">
    <name type="scientific">Neogobius melanostomus</name>
    <name type="common">round goby</name>
    <dbReference type="NCBI Taxonomy" id="47308"/>
    <lineage>
        <taxon>Eukaryota</taxon>
        <taxon>Metazoa</taxon>
        <taxon>Chordata</taxon>
        <taxon>Craniata</taxon>
        <taxon>Vertebrata</taxon>
        <taxon>Euteleostomi</taxon>
        <taxon>Actinopterygii</taxon>
        <taxon>Neopterygii</taxon>
        <taxon>Teleostei</taxon>
        <taxon>Neoteleostei</taxon>
        <taxon>Acanthomorphata</taxon>
        <taxon>Gobiaria</taxon>
        <taxon>Gobiiformes</taxon>
        <taxon>Gobioidei</taxon>
        <taxon>Gobiidae</taxon>
        <taxon>Benthophilinae</taxon>
        <taxon>Neogobiini</taxon>
        <taxon>Neogobius</taxon>
    </lineage>
</organism>
<keyword evidence="2" id="KW-0106">Calcium</keyword>
<keyword evidence="5" id="KW-1185">Reference proteome</keyword>
<feature type="domain" description="S100/CaBP-9k-type calcium binding subdomain" evidence="3">
    <location>
        <begin position="1"/>
        <end position="40"/>
    </location>
</feature>
<dbReference type="GO" id="GO:0048471">
    <property type="term" value="C:perinuclear region of cytoplasm"/>
    <property type="evidence" value="ECO:0007669"/>
    <property type="project" value="TreeGrafter"/>
</dbReference>
<dbReference type="Ensembl" id="ENSNMLT00000005367.1">
    <property type="protein sequence ID" value="ENSNMLP00000004695.1"/>
    <property type="gene ID" value="ENSNMLG00000003429.1"/>
</dbReference>
<dbReference type="PANTHER" id="PTHR11639:SF115">
    <property type="entry name" value="S100 CALCIUM-BINDING PROTEIN U-RELATED"/>
    <property type="match status" value="1"/>
</dbReference>
<evidence type="ECO:0000259" key="3">
    <source>
        <dbReference type="SMART" id="SM01394"/>
    </source>
</evidence>
<evidence type="ECO:0000313" key="5">
    <source>
        <dbReference type="Proteomes" id="UP000694523"/>
    </source>
</evidence>
<dbReference type="PROSITE" id="PS00018">
    <property type="entry name" value="EF_HAND_1"/>
    <property type="match status" value="1"/>
</dbReference>
<dbReference type="AlphaFoldDB" id="A0A8C6SD32"/>
<dbReference type="PANTHER" id="PTHR11639">
    <property type="entry name" value="S100 CALCIUM-BINDING PROTEIN"/>
    <property type="match status" value="1"/>
</dbReference>
<evidence type="ECO:0000313" key="4">
    <source>
        <dbReference type="Ensembl" id="ENSNMLP00000004695.1"/>
    </source>
</evidence>
<dbReference type="GO" id="GO:0005509">
    <property type="term" value="F:calcium ion binding"/>
    <property type="evidence" value="ECO:0007669"/>
    <property type="project" value="TreeGrafter"/>
</dbReference>
<dbReference type="SMART" id="SM01394">
    <property type="entry name" value="S_100"/>
    <property type="match status" value="1"/>
</dbReference>
<evidence type="ECO:0000256" key="2">
    <source>
        <dbReference type="ARBA" id="ARBA00022837"/>
    </source>
</evidence>
<sequence>MEDAIQTMVKVYLKSSKGKESLGKKEFQNLVKSQLGNILTGSDSKEAINNMAAGLDENQDGKVAFPEYMTLIGYLATSLSEQRCMTKDDFLNTTQALK</sequence>
<dbReference type="Proteomes" id="UP000694523">
    <property type="component" value="Unplaced"/>
</dbReference>
<name>A0A8C6SD32_9GOBI</name>
<evidence type="ECO:0000256" key="1">
    <source>
        <dbReference type="ARBA" id="ARBA00022723"/>
    </source>
</evidence>
<dbReference type="Pfam" id="PF01023">
    <property type="entry name" value="S_100"/>
    <property type="match status" value="1"/>
</dbReference>
<reference evidence="4" key="2">
    <citation type="submission" date="2025-09" db="UniProtKB">
        <authorList>
            <consortium name="Ensembl"/>
        </authorList>
    </citation>
    <scope>IDENTIFICATION</scope>
</reference>
<dbReference type="InterPro" id="IPR013787">
    <property type="entry name" value="S100_Ca-bd_sub"/>
</dbReference>
<dbReference type="GO" id="GO:0005615">
    <property type="term" value="C:extracellular space"/>
    <property type="evidence" value="ECO:0007669"/>
    <property type="project" value="TreeGrafter"/>
</dbReference>
<protein>
    <submittedName>
        <fullName evidence="4">S100 calcium binding protein U</fullName>
    </submittedName>
</protein>
<dbReference type="InterPro" id="IPR018247">
    <property type="entry name" value="EF_Hand_1_Ca_BS"/>
</dbReference>
<dbReference type="InterPro" id="IPR011992">
    <property type="entry name" value="EF-hand-dom_pair"/>
</dbReference>
<dbReference type="GO" id="GO:0048306">
    <property type="term" value="F:calcium-dependent protein binding"/>
    <property type="evidence" value="ECO:0007669"/>
    <property type="project" value="TreeGrafter"/>
</dbReference>
<keyword evidence="1" id="KW-0479">Metal-binding</keyword>
<dbReference type="SUPFAM" id="SSF47473">
    <property type="entry name" value="EF-hand"/>
    <property type="match status" value="1"/>
</dbReference>